<sequence length="318" mass="36800">MLFYNLTEKKVYNFPLPVPHDRYYRGFSQAVVHLLNLFNNNQNLLPPLSTFDPVKNPTDPLDDDGCIHRAVLLKVVLSANPTLNPNNYVVIAIFGSYSKMAFYKPGDDAWTSLDIKPSSKNQAWIQARELSDRPASLQQDVIYYKNKFYAVDFFGALWVYGLSVPHPRLYNMVPSHDNQFYHLKYIVQSCGHLLLVGRNCPMLDVETKKLDWYDLKWVETKNLCGQMLFLGDNESLSLSASDYPGCKQNHIYFTDNYLDRYYSGECPGPPDMGVYNLEDGTVEPHYQVTQFKRFLPAPVWIEPTLGIYQMKLHVLYFF</sequence>
<proteinExistence type="predicted"/>
<dbReference type="Pfam" id="PF03478">
    <property type="entry name" value="Beta-prop_KIB1-4"/>
    <property type="match status" value="1"/>
</dbReference>
<reference evidence="2 3" key="1">
    <citation type="submission" date="2017-09" db="EMBL/GenBank/DDBJ databases">
        <title>WGS assembly of Aquilegia coerulea Goldsmith.</title>
        <authorList>
            <person name="Hodges S."/>
            <person name="Kramer E."/>
            <person name="Nordborg M."/>
            <person name="Tomkins J."/>
            <person name="Borevitz J."/>
            <person name="Derieg N."/>
            <person name="Yan J."/>
            <person name="Mihaltcheva S."/>
            <person name="Hayes R.D."/>
            <person name="Rokhsar D."/>
        </authorList>
    </citation>
    <scope>NUCLEOTIDE SEQUENCE [LARGE SCALE GENOMIC DNA]</scope>
    <source>
        <strain evidence="3">cv. Goldsmith</strain>
    </source>
</reference>
<name>A0A2G5F0S3_AQUCA</name>
<gene>
    <name evidence="2" type="ORF">AQUCO_00300827v1</name>
</gene>
<dbReference type="AlphaFoldDB" id="A0A2G5F0S3"/>
<dbReference type="PANTHER" id="PTHR44259">
    <property type="entry name" value="OS07G0183000 PROTEIN-RELATED"/>
    <property type="match status" value="1"/>
</dbReference>
<accession>A0A2G5F0S3</accession>
<dbReference type="PANTHER" id="PTHR44259:SF114">
    <property type="entry name" value="OS06G0707300 PROTEIN"/>
    <property type="match status" value="1"/>
</dbReference>
<dbReference type="InterPro" id="IPR050942">
    <property type="entry name" value="F-box_BR-signaling"/>
</dbReference>
<evidence type="ECO:0000259" key="1">
    <source>
        <dbReference type="Pfam" id="PF03478"/>
    </source>
</evidence>
<dbReference type="InterPro" id="IPR005174">
    <property type="entry name" value="KIB1-4_b-propeller"/>
</dbReference>
<dbReference type="STRING" id="218851.A0A2G5F0S3"/>
<dbReference type="InParanoid" id="A0A2G5F0S3"/>
<evidence type="ECO:0000313" key="3">
    <source>
        <dbReference type="Proteomes" id="UP000230069"/>
    </source>
</evidence>
<organism evidence="2 3">
    <name type="scientific">Aquilegia coerulea</name>
    <name type="common">Rocky mountain columbine</name>
    <dbReference type="NCBI Taxonomy" id="218851"/>
    <lineage>
        <taxon>Eukaryota</taxon>
        <taxon>Viridiplantae</taxon>
        <taxon>Streptophyta</taxon>
        <taxon>Embryophyta</taxon>
        <taxon>Tracheophyta</taxon>
        <taxon>Spermatophyta</taxon>
        <taxon>Magnoliopsida</taxon>
        <taxon>Ranunculales</taxon>
        <taxon>Ranunculaceae</taxon>
        <taxon>Thalictroideae</taxon>
        <taxon>Aquilegia</taxon>
    </lineage>
</organism>
<evidence type="ECO:0000313" key="2">
    <source>
        <dbReference type="EMBL" id="PIA61570.1"/>
    </source>
</evidence>
<dbReference type="OrthoDB" id="1519185at2759"/>
<dbReference type="EMBL" id="KZ305020">
    <property type="protein sequence ID" value="PIA61570.1"/>
    <property type="molecule type" value="Genomic_DNA"/>
</dbReference>
<feature type="domain" description="KIB1-4 beta-propeller" evidence="1">
    <location>
        <begin position="3"/>
        <end position="276"/>
    </location>
</feature>
<dbReference type="FunCoup" id="A0A2G5F0S3">
    <property type="interactions" value="10"/>
</dbReference>
<protein>
    <recommendedName>
        <fullName evidence="1">KIB1-4 beta-propeller domain-containing protein</fullName>
    </recommendedName>
</protein>
<keyword evidence="3" id="KW-1185">Reference proteome</keyword>
<dbReference type="Proteomes" id="UP000230069">
    <property type="component" value="Unassembled WGS sequence"/>
</dbReference>